<keyword evidence="2" id="KW-1185">Reference proteome</keyword>
<dbReference type="Proteomes" id="UP000542674">
    <property type="component" value="Unassembled WGS sequence"/>
</dbReference>
<name>A0A7W7T503_9PSEU</name>
<dbReference type="EMBL" id="JACHJS010000001">
    <property type="protein sequence ID" value="MBB4966704.1"/>
    <property type="molecule type" value="Genomic_DNA"/>
</dbReference>
<evidence type="ECO:0000313" key="1">
    <source>
        <dbReference type="EMBL" id="MBB4966704.1"/>
    </source>
</evidence>
<dbReference type="RefSeq" id="WP_184670896.1">
    <property type="nucleotide sequence ID" value="NZ_BAABAI010000022.1"/>
</dbReference>
<evidence type="ECO:0000313" key="2">
    <source>
        <dbReference type="Proteomes" id="UP000542674"/>
    </source>
</evidence>
<accession>A0A7W7T503</accession>
<dbReference type="AlphaFoldDB" id="A0A7W7T503"/>
<organism evidence="1 2">
    <name type="scientific">Saccharothrix violaceirubra</name>
    <dbReference type="NCBI Taxonomy" id="413306"/>
    <lineage>
        <taxon>Bacteria</taxon>
        <taxon>Bacillati</taxon>
        <taxon>Actinomycetota</taxon>
        <taxon>Actinomycetes</taxon>
        <taxon>Pseudonocardiales</taxon>
        <taxon>Pseudonocardiaceae</taxon>
        <taxon>Saccharothrix</taxon>
    </lineage>
</organism>
<sequence>MGDLRRAVVEKRREIAALKRLDDPAAVETALGSLADLYRAQGRMHRVIDCGEETVARRRSRDDHLGMVDAFDALADLMVEVGRPDSEYRYREAARRLRLRTDPLRQGASCRTRSDSS</sequence>
<reference evidence="1 2" key="1">
    <citation type="submission" date="2020-08" db="EMBL/GenBank/DDBJ databases">
        <title>Sequencing the genomes of 1000 actinobacteria strains.</title>
        <authorList>
            <person name="Klenk H.-P."/>
        </authorList>
    </citation>
    <scope>NUCLEOTIDE SEQUENCE [LARGE SCALE GENOMIC DNA]</scope>
    <source>
        <strain evidence="1 2">DSM 45084</strain>
    </source>
</reference>
<proteinExistence type="predicted"/>
<protein>
    <recommendedName>
        <fullName evidence="3">Tetratricopeptide repeat protein</fullName>
    </recommendedName>
</protein>
<dbReference type="InterPro" id="IPR011990">
    <property type="entry name" value="TPR-like_helical_dom_sf"/>
</dbReference>
<comment type="caution">
    <text evidence="1">The sequence shown here is derived from an EMBL/GenBank/DDBJ whole genome shotgun (WGS) entry which is preliminary data.</text>
</comment>
<evidence type="ECO:0008006" key="3">
    <source>
        <dbReference type="Google" id="ProtNLM"/>
    </source>
</evidence>
<dbReference type="Gene3D" id="1.25.40.10">
    <property type="entry name" value="Tetratricopeptide repeat domain"/>
    <property type="match status" value="1"/>
</dbReference>
<gene>
    <name evidence="1" type="ORF">F4559_004063</name>
</gene>